<evidence type="ECO:0000313" key="1">
    <source>
        <dbReference type="EMBL" id="SDM32433.1"/>
    </source>
</evidence>
<keyword evidence="2" id="KW-1185">Reference proteome</keyword>
<gene>
    <name evidence="1" type="ORF">SAMN04489726_1014</name>
</gene>
<organism evidence="1 2">
    <name type="scientific">Allokutzneria albata</name>
    <name type="common">Kibdelosporangium albatum</name>
    <dbReference type="NCBI Taxonomy" id="211114"/>
    <lineage>
        <taxon>Bacteria</taxon>
        <taxon>Bacillati</taxon>
        <taxon>Actinomycetota</taxon>
        <taxon>Actinomycetes</taxon>
        <taxon>Pseudonocardiales</taxon>
        <taxon>Pseudonocardiaceae</taxon>
        <taxon>Allokutzneria</taxon>
    </lineage>
</organism>
<dbReference type="RefSeq" id="WP_030432221.1">
    <property type="nucleotide sequence ID" value="NZ_JOEF01000024.1"/>
</dbReference>
<name>A0A1G9SAA9_ALLAB</name>
<protein>
    <submittedName>
        <fullName evidence="1">Uncharacterized protein</fullName>
    </submittedName>
</protein>
<sequence>MFADDVAMLRRQFEGQLRVIHHLSRASETIQAPPDDDTARVDSIVSERLGVEPGQTPPDIETPRI</sequence>
<dbReference type="STRING" id="211114.SAMN04489726_1014"/>
<proteinExistence type="predicted"/>
<dbReference type="Proteomes" id="UP000183376">
    <property type="component" value="Chromosome I"/>
</dbReference>
<evidence type="ECO:0000313" key="2">
    <source>
        <dbReference type="Proteomes" id="UP000183376"/>
    </source>
</evidence>
<accession>A0A1G9SAA9</accession>
<dbReference type="EMBL" id="LT629701">
    <property type="protein sequence ID" value="SDM32433.1"/>
    <property type="molecule type" value="Genomic_DNA"/>
</dbReference>
<dbReference type="AlphaFoldDB" id="A0A1G9SAA9"/>
<reference evidence="1 2" key="1">
    <citation type="submission" date="2016-10" db="EMBL/GenBank/DDBJ databases">
        <authorList>
            <person name="de Groot N.N."/>
        </authorList>
    </citation>
    <scope>NUCLEOTIDE SEQUENCE [LARGE SCALE GENOMIC DNA]</scope>
    <source>
        <strain evidence="1 2">DSM 44149</strain>
    </source>
</reference>